<dbReference type="RefSeq" id="WP_227897652.1">
    <property type="nucleotide sequence ID" value="NZ_CP099467.1"/>
</dbReference>
<dbReference type="EMBL" id="JAJFZV010000020">
    <property type="protein sequence ID" value="MCC3299666.1"/>
    <property type="molecule type" value="Genomic_DNA"/>
</dbReference>
<gene>
    <name evidence="1" type="ORF">LJ757_17875</name>
</gene>
<evidence type="ECO:0008006" key="3">
    <source>
        <dbReference type="Google" id="ProtNLM"/>
    </source>
</evidence>
<dbReference type="Proteomes" id="UP001139158">
    <property type="component" value="Unassembled WGS sequence"/>
</dbReference>
<keyword evidence="2" id="KW-1185">Reference proteome</keyword>
<dbReference type="AlphaFoldDB" id="A0A9X1SEH3"/>
<reference evidence="1" key="1">
    <citation type="submission" date="2021-10" db="EMBL/GenBank/DDBJ databases">
        <title>Novel species in genus Arthrobacter.</title>
        <authorList>
            <person name="Liu Y."/>
        </authorList>
    </citation>
    <scope>NUCLEOTIDE SEQUENCE</scope>
    <source>
        <strain evidence="1">Zg-Y453</strain>
    </source>
</reference>
<sequence length="185" mass="20555">MKRHAGAASALAPTKNRLSIEDRLEHRELVLRRSIEALSVLAQKFPHDVETSPQVARSVAAQENRWRAMESEFGMLDSTAVARELGNSATNRNKASQLVKEGKLLGVKRGNKTFFPKFEFDLAAGKVRPVISDVVRIAGDRWSGESLLQWFCAPNGFLDGRRPVDVIDDEAALLSTARKSLAEEW</sequence>
<proteinExistence type="predicted"/>
<evidence type="ECO:0000313" key="2">
    <source>
        <dbReference type="Proteomes" id="UP001139158"/>
    </source>
</evidence>
<comment type="caution">
    <text evidence="1">The sequence shown here is derived from an EMBL/GenBank/DDBJ whole genome shotgun (WGS) entry which is preliminary data.</text>
</comment>
<evidence type="ECO:0000313" key="1">
    <source>
        <dbReference type="EMBL" id="MCC3299666.1"/>
    </source>
</evidence>
<accession>A0A9X1SEH3</accession>
<organism evidence="1 2">
    <name type="scientific">Arthrobacter caoxuetaonis</name>
    <dbReference type="NCBI Taxonomy" id="2886935"/>
    <lineage>
        <taxon>Bacteria</taxon>
        <taxon>Bacillati</taxon>
        <taxon>Actinomycetota</taxon>
        <taxon>Actinomycetes</taxon>
        <taxon>Micrococcales</taxon>
        <taxon>Micrococcaceae</taxon>
        <taxon>Arthrobacter</taxon>
    </lineage>
</organism>
<name>A0A9X1SEH3_9MICC</name>
<protein>
    <recommendedName>
        <fullName evidence="3">Antitoxin Xre/MbcA/ParS-like toxin-binding domain-containing protein</fullName>
    </recommendedName>
</protein>